<name>A0A1I8NJD5_MUSDO</name>
<dbReference type="SUPFAM" id="SSF55486">
    <property type="entry name" value="Metalloproteases ('zincins'), catalytic domain"/>
    <property type="match status" value="2"/>
</dbReference>
<dbReference type="KEGG" id="mde:101901196"/>
<accession>A0A1I8NJD5</accession>
<proteinExistence type="predicted"/>
<dbReference type="RefSeq" id="XP_005183849.2">
    <property type="nucleotide sequence ID" value="XM_005183792.4"/>
</dbReference>
<dbReference type="InterPro" id="IPR000718">
    <property type="entry name" value="Peptidase_M13"/>
</dbReference>
<evidence type="ECO:0000313" key="1">
    <source>
        <dbReference type="EnsemblMetazoa" id="MDOA007028-PA"/>
    </source>
</evidence>
<dbReference type="VEuPathDB" id="VectorBase:MDOMA2_012752"/>
<sequence>MCCLFSLLCQQHQQCHRAKFAYLNRHSAAVKLKVCLFFVVLLLNLTQVTLHEIPSQSYLSELRVQELHNIAIRLEHSIDADKSACESYFDYVCGRNRPLFSVMGHLPDNNELIHLLTELQEDPEQFEAKQKLMDFFISCNSIKSLDDCYRESFEYFKPLFGYLISKNYLDNAPEELETFLNILDRFIRVADQNKRFRQEPTLLKLTTLKTSFRYPQTYFRSVKLNKEYETLKIYRESYQHNIKNLEVFRKRNSTYTQGTNRIVLDWTLYLYQSRHKPISYYYPTFNTHLWMSVYNRSEVREYEPKRFAEIGECLKLPQFVNALEEARILTIVYLKSFYSAWKDYVDWISSSPTNGFITEQENQILAQYQLNNEKLFFTLYAQNFCEFGRDLAENVFFVGLKHSLNFTRVYSCNYRIDRNYDCL</sequence>
<reference evidence="1" key="1">
    <citation type="submission" date="2020-05" db="UniProtKB">
        <authorList>
            <consortium name="EnsemblMetazoa"/>
        </authorList>
    </citation>
    <scope>IDENTIFICATION</scope>
    <source>
        <strain evidence="1">Aabys</strain>
    </source>
</reference>
<dbReference type="VEuPathDB" id="VectorBase:MDOA016106"/>
<dbReference type="EnsemblMetazoa" id="MDOA016106-RA">
    <property type="protein sequence ID" value="MDOA016106-PA"/>
    <property type="gene ID" value="MDOA016106"/>
</dbReference>
<dbReference type="AlphaFoldDB" id="A0A1I8NJD5"/>
<dbReference type="GO" id="GO:0004222">
    <property type="term" value="F:metalloendopeptidase activity"/>
    <property type="evidence" value="ECO:0007669"/>
    <property type="project" value="InterPro"/>
</dbReference>
<gene>
    <name evidence="1" type="primary">101901196</name>
</gene>
<dbReference type="STRING" id="7370.A0A1I8NJD5"/>
<dbReference type="EnsemblMetazoa" id="MDOA007028-RA">
    <property type="protein sequence ID" value="MDOA007028-PA"/>
    <property type="gene ID" value="MDOA007028"/>
</dbReference>
<protein>
    <recommendedName>
        <fullName evidence="2">Peptidase M13 N-terminal domain-containing protein</fullName>
    </recommendedName>
</protein>
<dbReference type="eggNOG" id="ENOG502T8Y2">
    <property type="taxonomic scope" value="Eukaryota"/>
</dbReference>
<organism evidence="1">
    <name type="scientific">Musca domestica</name>
    <name type="common">House fly</name>
    <dbReference type="NCBI Taxonomy" id="7370"/>
    <lineage>
        <taxon>Eukaryota</taxon>
        <taxon>Metazoa</taxon>
        <taxon>Ecdysozoa</taxon>
        <taxon>Arthropoda</taxon>
        <taxon>Hexapoda</taxon>
        <taxon>Insecta</taxon>
        <taxon>Pterygota</taxon>
        <taxon>Neoptera</taxon>
        <taxon>Endopterygota</taxon>
        <taxon>Diptera</taxon>
        <taxon>Brachycera</taxon>
        <taxon>Muscomorpha</taxon>
        <taxon>Muscoidea</taxon>
        <taxon>Muscidae</taxon>
        <taxon>Musca</taxon>
    </lineage>
</organism>
<evidence type="ECO:0008006" key="2">
    <source>
        <dbReference type="Google" id="ProtNLM"/>
    </source>
</evidence>
<dbReference type="OrthoDB" id="7890724at2759"/>
<dbReference type="VEuPathDB" id="VectorBase:MDOA007028"/>
<dbReference type="GO" id="GO:0006508">
    <property type="term" value="P:proteolysis"/>
    <property type="evidence" value="ECO:0007669"/>
    <property type="project" value="InterPro"/>
</dbReference>
<dbReference type="PROSITE" id="PS51885">
    <property type="entry name" value="NEPRILYSIN"/>
    <property type="match status" value="1"/>
</dbReference>